<feature type="domain" description="Peptidase S8/S53" evidence="6">
    <location>
        <begin position="10"/>
        <end position="79"/>
    </location>
</feature>
<gene>
    <name evidence="7" type="ORF">GCM10009560_46540</name>
</gene>
<dbReference type="Pfam" id="PF00082">
    <property type="entry name" value="Peptidase_S8"/>
    <property type="match status" value="1"/>
</dbReference>
<dbReference type="SUPFAM" id="SSF52743">
    <property type="entry name" value="Subtilisin-like"/>
    <property type="match status" value="1"/>
</dbReference>
<proteinExistence type="inferred from homology"/>
<dbReference type="RefSeq" id="WP_343952071.1">
    <property type="nucleotide sequence ID" value="NZ_BAAAHQ010000023.1"/>
</dbReference>
<dbReference type="EMBL" id="BAAAHQ010000023">
    <property type="protein sequence ID" value="GAA0937307.1"/>
    <property type="molecule type" value="Genomic_DNA"/>
</dbReference>
<keyword evidence="3" id="KW-0378">Hydrolase</keyword>
<keyword evidence="2" id="KW-0645">Protease</keyword>
<dbReference type="InterPro" id="IPR000209">
    <property type="entry name" value="Peptidase_S8/S53_dom"/>
</dbReference>
<evidence type="ECO:0000256" key="4">
    <source>
        <dbReference type="ARBA" id="ARBA00022825"/>
    </source>
</evidence>
<evidence type="ECO:0000259" key="6">
    <source>
        <dbReference type="Pfam" id="PF00082"/>
    </source>
</evidence>
<evidence type="ECO:0000256" key="3">
    <source>
        <dbReference type="ARBA" id="ARBA00022801"/>
    </source>
</evidence>
<dbReference type="PANTHER" id="PTHR43806:SF11">
    <property type="entry name" value="CEREVISIN-RELATED"/>
    <property type="match status" value="1"/>
</dbReference>
<reference evidence="8" key="1">
    <citation type="journal article" date="2019" name="Int. J. Syst. Evol. Microbiol.">
        <title>The Global Catalogue of Microorganisms (GCM) 10K type strain sequencing project: providing services to taxonomists for standard genome sequencing and annotation.</title>
        <authorList>
            <consortium name="The Broad Institute Genomics Platform"/>
            <consortium name="The Broad Institute Genome Sequencing Center for Infectious Disease"/>
            <person name="Wu L."/>
            <person name="Ma J."/>
        </authorList>
    </citation>
    <scope>NUCLEOTIDE SEQUENCE [LARGE SCALE GENOMIC DNA]</scope>
    <source>
        <strain evidence="8">JCM 11136</strain>
    </source>
</reference>
<comment type="similarity">
    <text evidence="1 5">Belongs to the peptidase S8 family.</text>
</comment>
<dbReference type="Gene3D" id="3.40.50.200">
    <property type="entry name" value="Peptidase S8/S53 domain"/>
    <property type="match status" value="1"/>
</dbReference>
<dbReference type="InterPro" id="IPR036852">
    <property type="entry name" value="Peptidase_S8/S53_dom_sf"/>
</dbReference>
<evidence type="ECO:0000256" key="2">
    <source>
        <dbReference type="ARBA" id="ARBA00022670"/>
    </source>
</evidence>
<evidence type="ECO:0000256" key="1">
    <source>
        <dbReference type="ARBA" id="ARBA00011073"/>
    </source>
</evidence>
<comment type="caution">
    <text evidence="7">The sequence shown here is derived from an EMBL/GenBank/DDBJ whole genome shotgun (WGS) entry which is preliminary data.</text>
</comment>
<keyword evidence="8" id="KW-1185">Reference proteome</keyword>
<keyword evidence="4" id="KW-0720">Serine protease</keyword>
<accession>A0ABP4AIV3</accession>
<evidence type="ECO:0000313" key="7">
    <source>
        <dbReference type="EMBL" id="GAA0937307.1"/>
    </source>
</evidence>
<protein>
    <recommendedName>
        <fullName evidence="6">Peptidase S8/S53 domain-containing protein</fullName>
    </recommendedName>
</protein>
<comment type="caution">
    <text evidence="5">Lacks conserved residue(s) required for the propagation of feature annotation.</text>
</comment>
<dbReference type="Proteomes" id="UP001501578">
    <property type="component" value="Unassembled WGS sequence"/>
</dbReference>
<dbReference type="InterPro" id="IPR050131">
    <property type="entry name" value="Peptidase_S8_subtilisin-like"/>
</dbReference>
<organism evidence="7 8">
    <name type="scientific">Nonomuraea longicatena</name>
    <dbReference type="NCBI Taxonomy" id="83682"/>
    <lineage>
        <taxon>Bacteria</taxon>
        <taxon>Bacillati</taxon>
        <taxon>Actinomycetota</taxon>
        <taxon>Actinomycetes</taxon>
        <taxon>Streptosporangiales</taxon>
        <taxon>Streptosporangiaceae</taxon>
        <taxon>Nonomuraea</taxon>
    </lineage>
</organism>
<dbReference type="PROSITE" id="PS51892">
    <property type="entry name" value="SUBTILASE"/>
    <property type="match status" value="1"/>
</dbReference>
<evidence type="ECO:0000256" key="5">
    <source>
        <dbReference type="PROSITE-ProRule" id="PRU01240"/>
    </source>
</evidence>
<dbReference type="PANTHER" id="PTHR43806">
    <property type="entry name" value="PEPTIDASE S8"/>
    <property type="match status" value="1"/>
</dbReference>
<name>A0ABP4AIV3_9ACTN</name>
<sequence>MTIGVAATPDHSTPGLDPFEQAVNVLSERTGALFVVAGGNSGSEPGTIDSPGSSEAALTVGAVDKSDKMARFSSRGPEPMIMRSSRT</sequence>
<evidence type="ECO:0000313" key="8">
    <source>
        <dbReference type="Proteomes" id="UP001501578"/>
    </source>
</evidence>